<dbReference type="GO" id="GO:0004519">
    <property type="term" value="F:endonuclease activity"/>
    <property type="evidence" value="ECO:0007669"/>
    <property type="project" value="UniProtKB-KW"/>
</dbReference>
<dbReference type="InterPro" id="IPR043502">
    <property type="entry name" value="DNA/RNA_pol_sf"/>
</dbReference>
<dbReference type="GO" id="GO:0003964">
    <property type="term" value="F:RNA-directed DNA polymerase activity"/>
    <property type="evidence" value="ECO:0007669"/>
    <property type="project" value="UniProtKB-KW"/>
</dbReference>
<dbReference type="InterPro" id="IPR016197">
    <property type="entry name" value="Chromo-like_dom_sf"/>
</dbReference>
<dbReference type="GO" id="GO:0006338">
    <property type="term" value="P:chromatin remodeling"/>
    <property type="evidence" value="ECO:0007669"/>
    <property type="project" value="UniProtKB-ARBA"/>
</dbReference>
<reference evidence="11" key="1">
    <citation type="submission" date="2017-03" db="EMBL/GenBank/DDBJ databases">
        <authorList>
            <person name="Sharma R."/>
            <person name="Thines M."/>
        </authorList>
    </citation>
    <scope>NUCLEOTIDE SEQUENCE [LARGE SCALE GENOMIC DNA]</scope>
</reference>
<dbReference type="CDD" id="cd09274">
    <property type="entry name" value="RNase_HI_RT_Ty3"/>
    <property type="match status" value="1"/>
</dbReference>
<keyword evidence="7" id="KW-0695">RNA-directed DNA polymerase</keyword>
<feature type="region of interest" description="Disordered" evidence="8">
    <location>
        <begin position="256"/>
        <end position="275"/>
    </location>
</feature>
<evidence type="ECO:0000313" key="11">
    <source>
        <dbReference type="Proteomes" id="UP000192927"/>
    </source>
</evidence>
<dbReference type="AlphaFoldDB" id="A0A1W5CRE0"/>
<keyword evidence="3" id="KW-0548">Nucleotidyltransferase</keyword>
<dbReference type="Pfam" id="PF17917">
    <property type="entry name" value="RT_RNaseH"/>
    <property type="match status" value="1"/>
</dbReference>
<evidence type="ECO:0000313" key="10">
    <source>
        <dbReference type="EMBL" id="SLM33416.1"/>
    </source>
</evidence>
<dbReference type="Proteomes" id="UP000192927">
    <property type="component" value="Unassembled WGS sequence"/>
</dbReference>
<evidence type="ECO:0000256" key="3">
    <source>
        <dbReference type="ARBA" id="ARBA00022695"/>
    </source>
</evidence>
<evidence type="ECO:0000256" key="7">
    <source>
        <dbReference type="ARBA" id="ARBA00022918"/>
    </source>
</evidence>
<dbReference type="Gene3D" id="2.40.50.40">
    <property type="match status" value="1"/>
</dbReference>
<dbReference type="SUPFAM" id="SSF56672">
    <property type="entry name" value="DNA/RNA polymerases"/>
    <property type="match status" value="1"/>
</dbReference>
<evidence type="ECO:0000256" key="4">
    <source>
        <dbReference type="ARBA" id="ARBA00022722"/>
    </source>
</evidence>
<protein>
    <submittedName>
        <fullName evidence="10">Retrotransposon nucleocapsid protein</fullName>
    </submittedName>
</protein>
<keyword evidence="2" id="KW-0808">Transferase</keyword>
<sequence length="615" mass="70799">MDDILIYSNSVGKHNVHVKKILEKLCEAELQVDITKCEFNVTEVKYLGLIITTKGIKMDPAKVEAITGWPTPQNMKDVQSFLGFANFYRRCVFAFSKLSAPLTELTKKDQPWSWGIKQQMAFDTLCKKFMSDLVLHHFDPDKKIVVETDASDYVSAGILLQFDESNVLRPVAFFSRKHLPAECNYEIYNKELLAIVTVFEEWRPELEGSKYPVQVLSDHKNLEWFMTTKQLSRCQVRWSEFLSRFDFTITYRPGKQGEKPNALTQRSGDLPSEEGGERLRYQRQAVLKAHNLAPGIAPLELHIMHLVKKPPKSHQDNLQPSRLAFSPINLEPGAVTTVTDDEDDPENDNPDDVPLATLWEEGYEKDTFKDEILELLRNNARKSSKITLAKYKEREGKLFWHECRMGFEDVEIRPGLGTVAHREALNADAFANKMRDVTSHLQDEMLIAQAEYEARANKHCTPAPVYRVGDKVWLNAKNLQRARPTEKLSARHEGPFNIIEALSPVTYRLELPPSMQNHPVFHTNLLLPTANNPLPGQRRDPRPPITSAKGDQEWYFDAILDSRANRQRRNLIEYKVQWEEGQEPTWEPWQNVINAKDALEEFHMRYPHKPKGPGC</sequence>
<keyword evidence="11" id="KW-1185">Reference proteome</keyword>
<evidence type="ECO:0000256" key="5">
    <source>
        <dbReference type="ARBA" id="ARBA00022759"/>
    </source>
</evidence>
<evidence type="ECO:0000256" key="1">
    <source>
        <dbReference type="ARBA" id="ARBA00011353"/>
    </source>
</evidence>
<dbReference type="Pfam" id="PF24626">
    <property type="entry name" value="SH3_Tf2-1"/>
    <property type="match status" value="1"/>
</dbReference>
<keyword evidence="6" id="KW-0378">Hydrolase</keyword>
<dbReference type="SUPFAM" id="SSF54160">
    <property type="entry name" value="Chromo domain-like"/>
    <property type="match status" value="1"/>
</dbReference>
<dbReference type="CDD" id="cd00024">
    <property type="entry name" value="CD_CSD"/>
    <property type="match status" value="1"/>
</dbReference>
<dbReference type="PANTHER" id="PTHR37984:SF5">
    <property type="entry name" value="PROTEIN NYNRIN-LIKE"/>
    <property type="match status" value="1"/>
</dbReference>
<feature type="region of interest" description="Disordered" evidence="8">
    <location>
        <begin position="324"/>
        <end position="352"/>
    </location>
</feature>
<name>A0A1W5CRE0_9LECA</name>
<dbReference type="FunFam" id="3.30.70.270:FF:000020">
    <property type="entry name" value="Transposon Tf2-6 polyprotein-like Protein"/>
    <property type="match status" value="1"/>
</dbReference>
<dbReference type="GO" id="GO:0016787">
    <property type="term" value="F:hydrolase activity"/>
    <property type="evidence" value="ECO:0007669"/>
    <property type="project" value="UniProtKB-KW"/>
</dbReference>
<keyword evidence="4" id="KW-0540">Nuclease</keyword>
<feature type="compositionally biased region" description="Acidic residues" evidence="8">
    <location>
        <begin position="339"/>
        <end position="351"/>
    </location>
</feature>
<accession>A0A1W5CRE0</accession>
<dbReference type="EMBL" id="FWEW01000034">
    <property type="protein sequence ID" value="SLM33416.1"/>
    <property type="molecule type" value="Genomic_DNA"/>
</dbReference>
<evidence type="ECO:0000256" key="2">
    <source>
        <dbReference type="ARBA" id="ARBA00022679"/>
    </source>
</evidence>
<dbReference type="InterPro" id="IPR041373">
    <property type="entry name" value="RT_RNaseH"/>
</dbReference>
<feature type="domain" description="Chromo" evidence="9">
    <location>
        <begin position="554"/>
        <end position="614"/>
    </location>
</feature>
<dbReference type="PANTHER" id="PTHR37984">
    <property type="entry name" value="PROTEIN CBG26694"/>
    <property type="match status" value="1"/>
</dbReference>
<dbReference type="InterPro" id="IPR050951">
    <property type="entry name" value="Retrovirus_Pol_polyprotein"/>
</dbReference>
<dbReference type="PROSITE" id="PS50013">
    <property type="entry name" value="CHROMO_2"/>
    <property type="match status" value="1"/>
</dbReference>
<dbReference type="InterPro" id="IPR000477">
    <property type="entry name" value="RT_dom"/>
</dbReference>
<evidence type="ECO:0000259" key="9">
    <source>
        <dbReference type="PROSITE" id="PS50013"/>
    </source>
</evidence>
<dbReference type="InterPro" id="IPR043128">
    <property type="entry name" value="Rev_trsase/Diguanyl_cyclase"/>
</dbReference>
<dbReference type="InterPro" id="IPR000953">
    <property type="entry name" value="Chromo/chromo_shadow_dom"/>
</dbReference>
<dbReference type="Gene3D" id="3.30.70.270">
    <property type="match status" value="2"/>
</dbReference>
<organism evidence="10 11">
    <name type="scientific">Lasallia pustulata</name>
    <dbReference type="NCBI Taxonomy" id="136370"/>
    <lineage>
        <taxon>Eukaryota</taxon>
        <taxon>Fungi</taxon>
        <taxon>Dikarya</taxon>
        <taxon>Ascomycota</taxon>
        <taxon>Pezizomycotina</taxon>
        <taxon>Lecanoromycetes</taxon>
        <taxon>OSLEUM clade</taxon>
        <taxon>Umbilicariomycetidae</taxon>
        <taxon>Umbilicariales</taxon>
        <taxon>Umbilicariaceae</taxon>
        <taxon>Lasallia</taxon>
    </lineage>
</organism>
<evidence type="ECO:0000256" key="6">
    <source>
        <dbReference type="ARBA" id="ARBA00022801"/>
    </source>
</evidence>
<proteinExistence type="predicted"/>
<keyword evidence="5" id="KW-0255">Endonuclease</keyword>
<comment type="subunit">
    <text evidence="1">Component of the NuA4 histone acetyltransferase complex.</text>
</comment>
<dbReference type="Pfam" id="PF00078">
    <property type="entry name" value="RVT_1"/>
    <property type="match status" value="1"/>
</dbReference>
<evidence type="ECO:0000256" key="8">
    <source>
        <dbReference type="SAM" id="MobiDB-lite"/>
    </source>
</evidence>
<dbReference type="InterPro" id="IPR056924">
    <property type="entry name" value="SH3_Tf2-1"/>
</dbReference>